<keyword evidence="3 7" id="KW-0479">Metal-binding</keyword>
<evidence type="ECO:0000256" key="6">
    <source>
        <dbReference type="ARBA" id="ARBA00023033"/>
    </source>
</evidence>
<evidence type="ECO:0000256" key="2">
    <source>
        <dbReference type="ARBA" id="ARBA00022617"/>
    </source>
</evidence>
<organism evidence="8 9">
    <name type="scientific">Mycolicibacterium peregrinum</name>
    <name type="common">Mycobacterium peregrinum</name>
    <dbReference type="NCBI Taxonomy" id="43304"/>
    <lineage>
        <taxon>Bacteria</taxon>
        <taxon>Bacillati</taxon>
        <taxon>Actinomycetota</taxon>
        <taxon>Actinomycetes</taxon>
        <taxon>Mycobacteriales</taxon>
        <taxon>Mycobacteriaceae</taxon>
        <taxon>Mycolicibacterium</taxon>
    </lineage>
</organism>
<dbReference type="InterPro" id="IPR001128">
    <property type="entry name" value="Cyt_P450"/>
</dbReference>
<dbReference type="Proteomes" id="UP000093902">
    <property type="component" value="Unassembled WGS sequence"/>
</dbReference>
<dbReference type="PANTHER" id="PTHR46696">
    <property type="entry name" value="P450, PUTATIVE (EUROFUNG)-RELATED"/>
    <property type="match status" value="1"/>
</dbReference>
<keyword evidence="4 7" id="KW-0560">Oxidoreductase</keyword>
<dbReference type="InterPro" id="IPR017972">
    <property type="entry name" value="Cyt_P450_CS"/>
</dbReference>
<dbReference type="SUPFAM" id="SSF48264">
    <property type="entry name" value="Cytochrome P450"/>
    <property type="match status" value="1"/>
</dbReference>
<evidence type="ECO:0000256" key="5">
    <source>
        <dbReference type="ARBA" id="ARBA00023004"/>
    </source>
</evidence>
<dbReference type="PRINTS" id="PR00385">
    <property type="entry name" value="P450"/>
</dbReference>
<sequence length="408" mass="44763">MTQTQAGHGLESDDAAGAVTTFDHLDPELNYERLQQVYRGLNSGCPVPKTTAHGGYALVTRYDDVIEVEKDAKTFSSASGVLHPPHEGRPPSIPIEFDGAEHIAYRKLFMEVLSAPRVRKLLPYLEGLTERMLDGFAAGDETDFVQNVAVQIPVRAVGHLLGLGEDANEMIQAFATKILENAGTPAMVEALQELDVEAARYFGERRDNPGDDYLSRLVHMDFGGRKLTDDELKNIFRTFVFAGFETTAHAIGSLVHHVVSDPDLQAGMRSGAIPLEGVVEEGLRMLPPVQTMFRTTTSPTTLNGSDLSAGERLVLLYAVANRDPAQFEDAESFCPNRVNPRQHVTFGIGPHYCAGATLARAEIHVLLKALLNRPPLELVGEPRHNPHLMMGQMMGIDYLPVRFQEGPC</sequence>
<evidence type="ECO:0000313" key="9">
    <source>
        <dbReference type="Proteomes" id="UP000093902"/>
    </source>
</evidence>
<dbReference type="Pfam" id="PF00067">
    <property type="entry name" value="p450"/>
    <property type="match status" value="2"/>
</dbReference>
<comment type="caution">
    <text evidence="8">The sequence shown here is derived from an EMBL/GenBank/DDBJ whole genome shotgun (WGS) entry which is preliminary data.</text>
</comment>
<keyword evidence="6 7" id="KW-0503">Monooxygenase</keyword>
<evidence type="ECO:0000256" key="1">
    <source>
        <dbReference type="ARBA" id="ARBA00010617"/>
    </source>
</evidence>
<dbReference type="EMBL" id="LZSO01000031">
    <property type="protein sequence ID" value="OBB27224.1"/>
    <property type="molecule type" value="Genomic_DNA"/>
</dbReference>
<evidence type="ECO:0000256" key="3">
    <source>
        <dbReference type="ARBA" id="ARBA00022723"/>
    </source>
</evidence>
<dbReference type="AlphaFoldDB" id="A0A1A0R0C6"/>
<dbReference type="GO" id="GO:0016705">
    <property type="term" value="F:oxidoreductase activity, acting on paired donors, with incorporation or reduction of molecular oxygen"/>
    <property type="evidence" value="ECO:0007669"/>
    <property type="project" value="InterPro"/>
</dbReference>
<evidence type="ECO:0008006" key="10">
    <source>
        <dbReference type="Google" id="ProtNLM"/>
    </source>
</evidence>
<evidence type="ECO:0000313" key="8">
    <source>
        <dbReference type="EMBL" id="OBB27224.1"/>
    </source>
</evidence>
<dbReference type="OrthoDB" id="3209493at2"/>
<proteinExistence type="inferred from homology"/>
<reference evidence="9" key="1">
    <citation type="submission" date="2016-06" db="EMBL/GenBank/DDBJ databases">
        <authorList>
            <person name="Sutton G."/>
            <person name="Brinkac L."/>
            <person name="Sanka R."/>
            <person name="Adams M."/>
            <person name="Lau E."/>
            <person name="Mehaffy C."/>
            <person name="Tameris M."/>
            <person name="Hatherill M."/>
            <person name="Hanekom W."/>
            <person name="Mahomed H."/>
            <person name="Mcshane H."/>
        </authorList>
    </citation>
    <scope>NUCLEOTIDE SEQUENCE [LARGE SCALE GENOMIC DNA]</scope>
    <source>
        <strain evidence="9">852002-51209_SCH5440388</strain>
    </source>
</reference>
<dbReference type="GO" id="GO:0004497">
    <property type="term" value="F:monooxygenase activity"/>
    <property type="evidence" value="ECO:0007669"/>
    <property type="project" value="UniProtKB-KW"/>
</dbReference>
<dbReference type="PANTHER" id="PTHR46696:SF6">
    <property type="entry name" value="P450, PUTATIVE (EUROFUNG)-RELATED"/>
    <property type="match status" value="1"/>
</dbReference>
<keyword evidence="5 7" id="KW-0408">Iron</keyword>
<accession>A0A1A0R0C6</accession>
<evidence type="ECO:0000256" key="4">
    <source>
        <dbReference type="ARBA" id="ARBA00023002"/>
    </source>
</evidence>
<evidence type="ECO:0000256" key="7">
    <source>
        <dbReference type="RuleBase" id="RU000461"/>
    </source>
</evidence>
<name>A0A1A0R0C6_MYCPR</name>
<dbReference type="Gene3D" id="1.10.630.10">
    <property type="entry name" value="Cytochrome P450"/>
    <property type="match status" value="1"/>
</dbReference>
<dbReference type="PROSITE" id="PS00086">
    <property type="entry name" value="CYTOCHROME_P450"/>
    <property type="match status" value="1"/>
</dbReference>
<dbReference type="GO" id="GO:0005506">
    <property type="term" value="F:iron ion binding"/>
    <property type="evidence" value="ECO:0007669"/>
    <property type="project" value="InterPro"/>
</dbReference>
<dbReference type="InterPro" id="IPR036396">
    <property type="entry name" value="Cyt_P450_sf"/>
</dbReference>
<dbReference type="GO" id="GO:0020037">
    <property type="term" value="F:heme binding"/>
    <property type="evidence" value="ECO:0007669"/>
    <property type="project" value="InterPro"/>
</dbReference>
<dbReference type="InterPro" id="IPR002397">
    <property type="entry name" value="Cyt_P450_B"/>
</dbReference>
<gene>
    <name evidence="8" type="ORF">A5792_25820</name>
</gene>
<comment type="similarity">
    <text evidence="1 7">Belongs to the cytochrome P450 family.</text>
</comment>
<protein>
    <recommendedName>
        <fullName evidence="10">Cytochrome P450</fullName>
    </recommendedName>
</protein>
<keyword evidence="2 7" id="KW-0349">Heme</keyword>
<dbReference type="RefSeq" id="WP_064934086.1">
    <property type="nucleotide sequence ID" value="NZ_LZSO01000031.1"/>
</dbReference>
<dbReference type="PRINTS" id="PR00359">
    <property type="entry name" value="BP450"/>
</dbReference>